<dbReference type="eggNOG" id="ENOG50322MX">
    <property type="taxonomic scope" value="Bacteria"/>
</dbReference>
<organism evidence="1 2">
    <name type="scientific">Chryseobacterium soli</name>
    <dbReference type="NCBI Taxonomy" id="445961"/>
    <lineage>
        <taxon>Bacteria</taxon>
        <taxon>Pseudomonadati</taxon>
        <taxon>Bacteroidota</taxon>
        <taxon>Flavobacteriia</taxon>
        <taxon>Flavobacteriales</taxon>
        <taxon>Weeksellaceae</taxon>
        <taxon>Chryseobacterium group</taxon>
        <taxon>Chryseobacterium</taxon>
    </lineage>
</organism>
<dbReference type="EMBL" id="JPRH01000003">
    <property type="protein sequence ID" value="KFF13005.1"/>
    <property type="molecule type" value="Genomic_DNA"/>
</dbReference>
<accession>A0A086A8J1</accession>
<sequence>MDYEFYLTMFRSAAEKISKEQYDREGLKVSVDIFLESAALKMYKPEWSGNPQSPLDAASRIFFSIWVSDETIREGKMYYNIHALKLRELKDYKISSRHFAQNFRFQFLKHQKDWPNADIQYGPLTLMQGWIPLTTEDIQKEVCRLIQNFLEISSIIDAALDQYKIR</sequence>
<gene>
    <name evidence="1" type="ORF">IW15_09525</name>
</gene>
<dbReference type="Proteomes" id="UP000028705">
    <property type="component" value="Unassembled WGS sequence"/>
</dbReference>
<reference evidence="1 2" key="1">
    <citation type="submission" date="2014-07" db="EMBL/GenBank/DDBJ databases">
        <title>Genome of Chryseobacterium soli DSM 19298.</title>
        <authorList>
            <person name="Stropko S.J."/>
            <person name="Pipes S.E."/>
            <person name="Newman J."/>
        </authorList>
    </citation>
    <scope>NUCLEOTIDE SEQUENCE [LARGE SCALE GENOMIC DNA]</scope>
    <source>
        <strain evidence="1 2">DSM 19298</strain>
    </source>
</reference>
<proteinExistence type="predicted"/>
<keyword evidence="2" id="KW-1185">Reference proteome</keyword>
<evidence type="ECO:0000313" key="1">
    <source>
        <dbReference type="EMBL" id="KFF13005.1"/>
    </source>
</evidence>
<name>A0A086A8J1_9FLAO</name>
<protein>
    <submittedName>
        <fullName evidence="1">Uncharacterized protein</fullName>
    </submittedName>
</protein>
<comment type="caution">
    <text evidence="1">The sequence shown here is derived from an EMBL/GenBank/DDBJ whole genome shotgun (WGS) entry which is preliminary data.</text>
</comment>
<dbReference type="AlphaFoldDB" id="A0A086A8J1"/>
<dbReference type="RefSeq" id="WP_034710748.1">
    <property type="nucleotide sequence ID" value="NZ_JPRH01000003.1"/>
</dbReference>
<evidence type="ECO:0000313" key="2">
    <source>
        <dbReference type="Proteomes" id="UP000028705"/>
    </source>
</evidence>
<dbReference type="OrthoDB" id="674567at2"/>
<dbReference type="STRING" id="445961.IW15_09525"/>